<keyword evidence="4 10" id="KW-0812">Transmembrane</keyword>
<evidence type="ECO:0000256" key="6">
    <source>
        <dbReference type="ARBA" id="ARBA00023077"/>
    </source>
</evidence>
<evidence type="ECO:0000256" key="8">
    <source>
        <dbReference type="ARBA" id="ARBA00023170"/>
    </source>
</evidence>
<dbReference type="RefSeq" id="WP_202830348.1">
    <property type="nucleotide sequence ID" value="NZ_JAETWB010000001.1"/>
</dbReference>
<keyword evidence="7 10" id="KW-0472">Membrane</keyword>
<dbReference type="Gene3D" id="2.40.170.20">
    <property type="entry name" value="TonB-dependent receptor, beta-barrel domain"/>
    <property type="match status" value="1"/>
</dbReference>
<protein>
    <submittedName>
        <fullName evidence="12">TonB-dependent receptor</fullName>
    </submittedName>
</protein>
<organism evidence="12 13">
    <name type="scientific">Belnapia arida</name>
    <dbReference type="NCBI Taxonomy" id="2804533"/>
    <lineage>
        <taxon>Bacteria</taxon>
        <taxon>Pseudomonadati</taxon>
        <taxon>Pseudomonadota</taxon>
        <taxon>Alphaproteobacteria</taxon>
        <taxon>Acetobacterales</taxon>
        <taxon>Roseomonadaceae</taxon>
        <taxon>Belnapia</taxon>
    </lineage>
</organism>
<dbReference type="InterPro" id="IPR036942">
    <property type="entry name" value="Beta-barrel_TonB_sf"/>
</dbReference>
<evidence type="ECO:0000256" key="1">
    <source>
        <dbReference type="ARBA" id="ARBA00004571"/>
    </source>
</evidence>
<dbReference type="Pfam" id="PF00593">
    <property type="entry name" value="TonB_dep_Rec_b-barrel"/>
    <property type="match status" value="1"/>
</dbReference>
<evidence type="ECO:0000313" key="13">
    <source>
        <dbReference type="Proteomes" id="UP000660885"/>
    </source>
</evidence>
<comment type="subcellular location">
    <subcellularLocation>
        <location evidence="1 10">Cell outer membrane</location>
        <topology evidence="1 10">Multi-pass membrane protein</topology>
    </subcellularLocation>
</comment>
<keyword evidence="2 10" id="KW-0813">Transport</keyword>
<comment type="similarity">
    <text evidence="10">Belongs to the TonB-dependent receptor family.</text>
</comment>
<comment type="caution">
    <text evidence="12">The sequence shown here is derived from an EMBL/GenBank/DDBJ whole genome shotgun (WGS) entry which is preliminary data.</text>
</comment>
<name>A0ABS1TY99_9PROT</name>
<keyword evidence="9 10" id="KW-0998">Cell outer membrane</keyword>
<dbReference type="PROSITE" id="PS52016">
    <property type="entry name" value="TONB_DEPENDENT_REC_3"/>
    <property type="match status" value="1"/>
</dbReference>
<feature type="domain" description="TonB-dependent receptor-like beta-barrel" evidence="11">
    <location>
        <begin position="233"/>
        <end position="660"/>
    </location>
</feature>
<sequence>MNSYRVVAVVSVLLADAARAEEPAFELPDLVVRSRSLDVARNAIAPSLGASRYEIDRETIQKLPGGENARLTDVLLQAPGVVQEAFGDLHVRGDHRNLQYRVSGVLLPEAISGFNQLFDARALRSVSLITGALPAQFGYRTAGVVDMQLRSGLEDPGGSIGVYGGSFGTIQPGASYGGSAGPVEYFGTLSGLRSDRGFENPTPGRTALHNETDQIRGLVHAAVPVGDRSRISLIAGSMYSTYQVPNTPGLRPAFTAYGQSIFDSTDLRARQVQRNSFAILAGQHSLGDADLQLSTFIRRSSIRYRPDGLGDLLFDGSASTVARESLSYGTQGDAAWRLHREHTLRGGFSLSQDTTRNVTDSTLLPLDAVGSALDAPFNLREAGRVRQTLFGLYLQDEWRITDRLTLNAGGRFDTISGIVEASQFSPRANLVWTPDEATTVALGYARYFTPPPAELVGAIDIARYRGTSLQPSTQQADPVQPERTHYVNLGIRRRVTESLTLGIEAYGRSVEDMQDLGQFGRAYVFSPYNYRRGRVYGTELTADWRQGPWRVYGNLSVSRSEGRGLVSNQYFWSPAELAQIRRKWVRTDHDQLLTGSAGAAYEAWEGGTLSSSLVYGSGMRKGFANSEVMTPYLTVNLGVSQRLTLPDGGAWTLRFDVINLFDRGYQLRDGTGIGVGAPQYGMRRGFFAGLSRAI</sequence>
<reference evidence="12 13" key="1">
    <citation type="submission" date="2021-01" db="EMBL/GenBank/DDBJ databases">
        <title>Belnapia mucosa sp. nov. and Belnapia arida sp. nov., isolated from the Tabernas Desert (Almeria, Spain).</title>
        <authorList>
            <person name="Molina-Menor E."/>
            <person name="Vidal-Verdu A."/>
            <person name="Calonge A."/>
            <person name="Satari L."/>
            <person name="Pereto J."/>
            <person name="Porcar M."/>
        </authorList>
    </citation>
    <scope>NUCLEOTIDE SEQUENCE [LARGE SCALE GENOMIC DNA]</scope>
    <source>
        <strain evidence="12 13">T18</strain>
    </source>
</reference>
<accession>A0ABS1TY99</accession>
<keyword evidence="6" id="KW-0798">TonB box</keyword>
<keyword evidence="3 10" id="KW-1134">Transmembrane beta strand</keyword>
<dbReference type="EMBL" id="JAETWB010000001">
    <property type="protein sequence ID" value="MBL6077220.1"/>
    <property type="molecule type" value="Genomic_DNA"/>
</dbReference>
<evidence type="ECO:0000256" key="2">
    <source>
        <dbReference type="ARBA" id="ARBA00022448"/>
    </source>
</evidence>
<keyword evidence="13" id="KW-1185">Reference proteome</keyword>
<evidence type="ECO:0000256" key="5">
    <source>
        <dbReference type="ARBA" id="ARBA00022729"/>
    </source>
</evidence>
<gene>
    <name evidence="12" type="ORF">JMJ56_04320</name>
</gene>
<dbReference type="InterPro" id="IPR039426">
    <property type="entry name" value="TonB-dep_rcpt-like"/>
</dbReference>
<evidence type="ECO:0000313" key="12">
    <source>
        <dbReference type="EMBL" id="MBL6077220.1"/>
    </source>
</evidence>
<dbReference type="SUPFAM" id="SSF56935">
    <property type="entry name" value="Porins"/>
    <property type="match status" value="1"/>
</dbReference>
<evidence type="ECO:0000259" key="11">
    <source>
        <dbReference type="Pfam" id="PF00593"/>
    </source>
</evidence>
<dbReference type="PANTHER" id="PTHR30069">
    <property type="entry name" value="TONB-DEPENDENT OUTER MEMBRANE RECEPTOR"/>
    <property type="match status" value="1"/>
</dbReference>
<evidence type="ECO:0000256" key="10">
    <source>
        <dbReference type="PROSITE-ProRule" id="PRU01360"/>
    </source>
</evidence>
<keyword evidence="5" id="KW-0732">Signal</keyword>
<dbReference type="InterPro" id="IPR000531">
    <property type="entry name" value="Beta-barrel_TonB"/>
</dbReference>
<evidence type="ECO:0000256" key="9">
    <source>
        <dbReference type="ARBA" id="ARBA00023237"/>
    </source>
</evidence>
<keyword evidence="8 12" id="KW-0675">Receptor</keyword>
<dbReference type="Proteomes" id="UP000660885">
    <property type="component" value="Unassembled WGS sequence"/>
</dbReference>
<evidence type="ECO:0000256" key="3">
    <source>
        <dbReference type="ARBA" id="ARBA00022452"/>
    </source>
</evidence>
<proteinExistence type="inferred from homology"/>
<evidence type="ECO:0000256" key="4">
    <source>
        <dbReference type="ARBA" id="ARBA00022692"/>
    </source>
</evidence>
<evidence type="ECO:0000256" key="7">
    <source>
        <dbReference type="ARBA" id="ARBA00023136"/>
    </source>
</evidence>
<dbReference type="PANTHER" id="PTHR30069:SF29">
    <property type="entry name" value="HEMOGLOBIN AND HEMOGLOBIN-HAPTOGLOBIN-BINDING PROTEIN 1-RELATED"/>
    <property type="match status" value="1"/>
</dbReference>